<dbReference type="SUPFAM" id="SSF53335">
    <property type="entry name" value="S-adenosyl-L-methionine-dependent methyltransferases"/>
    <property type="match status" value="1"/>
</dbReference>
<dbReference type="InterPro" id="IPR007072">
    <property type="entry name" value="RNMT_CmcI"/>
</dbReference>
<evidence type="ECO:0000256" key="1">
    <source>
        <dbReference type="ARBA" id="ARBA00022603"/>
    </source>
</evidence>
<dbReference type="EMBL" id="CAJNOJ010000388">
    <property type="protein sequence ID" value="CAF1428476.1"/>
    <property type="molecule type" value="Genomic_DNA"/>
</dbReference>
<dbReference type="InterPro" id="IPR029063">
    <property type="entry name" value="SAM-dependent_MTases_sf"/>
</dbReference>
<dbReference type="GO" id="GO:0032259">
    <property type="term" value="P:methylation"/>
    <property type="evidence" value="ECO:0007669"/>
    <property type="project" value="UniProtKB-KW"/>
</dbReference>
<dbReference type="OrthoDB" id="186626at2759"/>
<dbReference type="Gene3D" id="3.40.50.150">
    <property type="entry name" value="Vaccinia Virus protein VP39"/>
    <property type="match status" value="1"/>
</dbReference>
<organism evidence="4 5">
    <name type="scientific">Adineta ricciae</name>
    <name type="common">Rotifer</name>
    <dbReference type="NCBI Taxonomy" id="249248"/>
    <lineage>
        <taxon>Eukaryota</taxon>
        <taxon>Metazoa</taxon>
        <taxon>Spiralia</taxon>
        <taxon>Gnathifera</taxon>
        <taxon>Rotifera</taxon>
        <taxon>Eurotatoria</taxon>
        <taxon>Bdelloidea</taxon>
        <taxon>Adinetida</taxon>
        <taxon>Adinetidae</taxon>
        <taxon>Adineta</taxon>
    </lineage>
</organism>
<comment type="caution">
    <text evidence="4">The sequence shown here is derived from an EMBL/GenBank/DDBJ whole genome shotgun (WGS) entry which is preliminary data.</text>
</comment>
<evidence type="ECO:0000313" key="3">
    <source>
        <dbReference type="EMBL" id="CAF1428476.1"/>
    </source>
</evidence>
<dbReference type="Proteomes" id="UP000663828">
    <property type="component" value="Unassembled WGS sequence"/>
</dbReference>
<dbReference type="PANTHER" id="PTHR40048:SF1">
    <property type="entry name" value="RHAMNOSYL O-METHYLTRANSFERASE"/>
    <property type="match status" value="1"/>
</dbReference>
<dbReference type="GO" id="GO:0008168">
    <property type="term" value="F:methyltransferase activity"/>
    <property type="evidence" value="ECO:0007669"/>
    <property type="project" value="UniProtKB-KW"/>
</dbReference>
<keyword evidence="5" id="KW-1185">Reference proteome</keyword>
<dbReference type="GO" id="GO:0008610">
    <property type="term" value="P:lipid biosynthetic process"/>
    <property type="evidence" value="ECO:0007669"/>
    <property type="project" value="InterPro"/>
</dbReference>
<name>A0A815VPC0_ADIRI</name>
<evidence type="ECO:0000313" key="4">
    <source>
        <dbReference type="EMBL" id="CAF1535525.1"/>
    </source>
</evidence>
<gene>
    <name evidence="3" type="ORF">EDS130_LOCUS38032</name>
    <name evidence="4" type="ORF">XAT740_LOCUS41791</name>
</gene>
<protein>
    <submittedName>
        <fullName evidence="4">Uncharacterized protein</fullName>
    </submittedName>
</protein>
<evidence type="ECO:0000256" key="2">
    <source>
        <dbReference type="ARBA" id="ARBA00022679"/>
    </source>
</evidence>
<dbReference type="Proteomes" id="UP000663852">
    <property type="component" value="Unassembled WGS sequence"/>
</dbReference>
<proteinExistence type="predicted"/>
<sequence>MVATSINYFYKNVHDQNSVDDILYGYDVLFENEYLFTASSCLGVQYQSIPNDAMVFQQLIWRIKPDLIIDLGTNVGGSAVFFASIMPFYSDVGIVLTIDRESFTMDWVPDRRTLCKDCVNATDNKLWKKYVHFIQGSTNDVSVLAEVKKYAANGRTVFISHDAAHDCDSVYEDLINYTEFFSINSYMVVQDTKLDRMKIPSRGPLAVVRKFLDY</sequence>
<evidence type="ECO:0000313" key="5">
    <source>
        <dbReference type="Proteomes" id="UP000663828"/>
    </source>
</evidence>
<accession>A0A815VPC0</accession>
<dbReference type="GO" id="GO:0005886">
    <property type="term" value="C:plasma membrane"/>
    <property type="evidence" value="ECO:0007669"/>
    <property type="project" value="TreeGrafter"/>
</dbReference>
<dbReference type="PANTHER" id="PTHR40048">
    <property type="entry name" value="RHAMNOSYL O-METHYLTRANSFERASE"/>
    <property type="match status" value="1"/>
</dbReference>
<keyword evidence="1" id="KW-0489">Methyltransferase</keyword>
<keyword evidence="2" id="KW-0808">Transferase</keyword>
<dbReference type="EMBL" id="CAJNOR010004924">
    <property type="protein sequence ID" value="CAF1535525.1"/>
    <property type="molecule type" value="Genomic_DNA"/>
</dbReference>
<reference evidence="4" key="1">
    <citation type="submission" date="2021-02" db="EMBL/GenBank/DDBJ databases">
        <authorList>
            <person name="Nowell W R."/>
        </authorList>
    </citation>
    <scope>NUCLEOTIDE SEQUENCE</scope>
</reference>
<dbReference type="AlphaFoldDB" id="A0A815VPC0"/>
<dbReference type="Pfam" id="PF04989">
    <property type="entry name" value="RMNT_CmcI"/>
    <property type="match status" value="1"/>
</dbReference>